<dbReference type="Proteomes" id="UP001161017">
    <property type="component" value="Unassembled WGS sequence"/>
</dbReference>
<name>A0AA43QJP7_9LECA</name>
<gene>
    <name evidence="1" type="ORF">OHK93_004337</name>
</gene>
<reference evidence="1" key="1">
    <citation type="journal article" date="2023" name="Genome Biol. Evol.">
        <title>First Whole Genome Sequence and Flow Cytometry Genome Size Data for the Lichen-Forming Fungus Ramalina farinacea (Ascomycota).</title>
        <authorList>
            <person name="Llewellyn T."/>
            <person name="Mian S."/>
            <person name="Hill R."/>
            <person name="Leitch I.J."/>
            <person name="Gaya E."/>
        </authorList>
    </citation>
    <scope>NUCLEOTIDE SEQUENCE</scope>
    <source>
        <strain evidence="1">LIQ254RAFAR</strain>
    </source>
</reference>
<evidence type="ECO:0000313" key="2">
    <source>
        <dbReference type="Proteomes" id="UP001161017"/>
    </source>
</evidence>
<organism evidence="1 2">
    <name type="scientific">Ramalina farinacea</name>
    <dbReference type="NCBI Taxonomy" id="258253"/>
    <lineage>
        <taxon>Eukaryota</taxon>
        <taxon>Fungi</taxon>
        <taxon>Dikarya</taxon>
        <taxon>Ascomycota</taxon>
        <taxon>Pezizomycotina</taxon>
        <taxon>Lecanoromycetes</taxon>
        <taxon>OSLEUM clade</taxon>
        <taxon>Lecanoromycetidae</taxon>
        <taxon>Lecanorales</taxon>
        <taxon>Lecanorineae</taxon>
        <taxon>Ramalinaceae</taxon>
        <taxon>Ramalina</taxon>
    </lineage>
</organism>
<proteinExistence type="predicted"/>
<sequence>MNPLMLRTPHVFARPSSVDVSDIKARAATISDPDDNLDTIASSPDDDITLTNQPSEDWPLNADNTTVIYPPIAPAGNSAANEVDHWKITDSPFHLDITVSPHRQFDELHLNETLSSGLHILSQKHLTDVADDKWATTTSALKSDPIILFLAQRQTAGQGPLEWRQLITLFGKPSGIWGYYTTTQRCCEIEFTVWDDDRAGGGGACCAHGSVRKG</sequence>
<protein>
    <submittedName>
        <fullName evidence="1">Uncharacterized protein</fullName>
    </submittedName>
</protein>
<keyword evidence="2" id="KW-1185">Reference proteome</keyword>
<accession>A0AA43QJP7</accession>
<dbReference type="EMBL" id="JAPUFD010000002">
    <property type="protein sequence ID" value="MDI1486146.1"/>
    <property type="molecule type" value="Genomic_DNA"/>
</dbReference>
<comment type="caution">
    <text evidence="1">The sequence shown here is derived from an EMBL/GenBank/DDBJ whole genome shotgun (WGS) entry which is preliminary data.</text>
</comment>
<evidence type="ECO:0000313" key="1">
    <source>
        <dbReference type="EMBL" id="MDI1486146.1"/>
    </source>
</evidence>
<dbReference type="AlphaFoldDB" id="A0AA43QJP7"/>